<keyword evidence="6 10" id="KW-1133">Transmembrane helix</keyword>
<comment type="subcellular location">
    <subcellularLocation>
        <location evidence="1">Cell membrane</location>
        <topology evidence="1">Multi-pass membrane protein</topology>
    </subcellularLocation>
</comment>
<dbReference type="Pfam" id="PF00535">
    <property type="entry name" value="Glycos_transf_2"/>
    <property type="match status" value="1"/>
</dbReference>
<dbReference type="Proteomes" id="UP000430021">
    <property type="component" value="Unassembled WGS sequence"/>
</dbReference>
<evidence type="ECO:0000256" key="9">
    <source>
        <dbReference type="SAM" id="MobiDB-lite"/>
    </source>
</evidence>
<dbReference type="PANTHER" id="PTHR48090">
    <property type="entry name" value="UNDECAPRENYL-PHOSPHATE 4-DEOXY-4-FORMAMIDO-L-ARABINOSE TRANSFERASE-RELATED"/>
    <property type="match status" value="1"/>
</dbReference>
<sequence>MGHAGPSTPTRHFSVITAVGFRRAGDLQVSQSFSGSCELSVVIPVYNEEAGLDALIARVIPAAEAIFADRFELVLINDGSKDASWDVICKHAERDPRIVAMNLSRNHGHQLALTAGLNHVRGQLVFVLDADLQDPPELLGPMLEQLRKGYDVVYGQRSKRHGETAFKRGTASLFYRMLGSMVDTHIPRDTGDFRLMTRRVVDQLNAMPERYRFIRGLVSFVGFNQIAFPYERDPRFAGETNYPVRKMIALAVDAVTSFSTVPLRFASHLGMVFGLAGLVSLIGIVWVWMQGGTVEGWASLAALILIMGSVQLLVLGVFGEYLGRMYMEAKQRPLFIIAEVRRHPVSLDARQSDEAAAAATPTEPHEGLHVAG</sequence>
<dbReference type="InterPro" id="IPR029044">
    <property type="entry name" value="Nucleotide-diphossugar_trans"/>
</dbReference>
<dbReference type="OrthoDB" id="9807795at2"/>
<evidence type="ECO:0000256" key="10">
    <source>
        <dbReference type="SAM" id="Phobius"/>
    </source>
</evidence>
<evidence type="ECO:0000259" key="11">
    <source>
        <dbReference type="Pfam" id="PF00535"/>
    </source>
</evidence>
<evidence type="ECO:0000256" key="2">
    <source>
        <dbReference type="ARBA" id="ARBA00022475"/>
    </source>
</evidence>
<accession>A0A6I4UKK9</accession>
<dbReference type="SUPFAM" id="SSF53448">
    <property type="entry name" value="Nucleotide-diphospho-sugar transferases"/>
    <property type="match status" value="1"/>
</dbReference>
<proteinExistence type="inferred from homology"/>
<organism evidence="12 13">
    <name type="scientific">Erythrobacter ramosus</name>
    <dbReference type="NCBI Taxonomy" id="35811"/>
    <lineage>
        <taxon>Bacteria</taxon>
        <taxon>Pseudomonadati</taxon>
        <taxon>Pseudomonadota</taxon>
        <taxon>Alphaproteobacteria</taxon>
        <taxon>Sphingomonadales</taxon>
        <taxon>Erythrobacteraceae</taxon>
        <taxon>Erythrobacter/Porphyrobacter group</taxon>
        <taxon>Erythrobacter</taxon>
    </lineage>
</organism>
<dbReference type="GO" id="GO:0016757">
    <property type="term" value="F:glycosyltransferase activity"/>
    <property type="evidence" value="ECO:0007669"/>
    <property type="project" value="UniProtKB-KW"/>
</dbReference>
<dbReference type="GO" id="GO:0005886">
    <property type="term" value="C:plasma membrane"/>
    <property type="evidence" value="ECO:0007669"/>
    <property type="project" value="UniProtKB-SubCell"/>
</dbReference>
<dbReference type="PANTHER" id="PTHR48090:SF1">
    <property type="entry name" value="PROPHAGE BACTOPRENOL GLUCOSYL TRANSFERASE HOMOLOG"/>
    <property type="match status" value="1"/>
</dbReference>
<keyword evidence="5 10" id="KW-0812">Transmembrane</keyword>
<dbReference type="FunFam" id="3.90.550.10:FF:000079">
    <property type="entry name" value="Probable glycosyl transferase"/>
    <property type="match status" value="1"/>
</dbReference>
<keyword evidence="2" id="KW-1003">Cell membrane</keyword>
<feature type="domain" description="Glycosyltransferase 2-like" evidence="11">
    <location>
        <begin position="40"/>
        <end position="203"/>
    </location>
</feature>
<keyword evidence="4 12" id="KW-0808">Transferase</keyword>
<evidence type="ECO:0000256" key="3">
    <source>
        <dbReference type="ARBA" id="ARBA00022676"/>
    </source>
</evidence>
<evidence type="ECO:0000256" key="7">
    <source>
        <dbReference type="ARBA" id="ARBA00023136"/>
    </source>
</evidence>
<feature type="transmembrane region" description="Helical" evidence="10">
    <location>
        <begin position="300"/>
        <end position="322"/>
    </location>
</feature>
<evidence type="ECO:0000256" key="1">
    <source>
        <dbReference type="ARBA" id="ARBA00004651"/>
    </source>
</evidence>
<evidence type="ECO:0000256" key="8">
    <source>
        <dbReference type="ARBA" id="ARBA00038152"/>
    </source>
</evidence>
<name>A0A6I4UKK9_9SPHN</name>
<protein>
    <submittedName>
        <fullName evidence="12">Glycosyltransferase</fullName>
    </submittedName>
</protein>
<comment type="similarity">
    <text evidence="8">Belongs to the glycosyltransferase 2 family. GtrB subfamily.</text>
</comment>
<keyword evidence="7 10" id="KW-0472">Membrane</keyword>
<keyword evidence="3" id="KW-0328">Glycosyltransferase</keyword>
<evidence type="ECO:0000256" key="4">
    <source>
        <dbReference type="ARBA" id="ARBA00022679"/>
    </source>
</evidence>
<evidence type="ECO:0000313" key="12">
    <source>
        <dbReference type="EMBL" id="MXP38127.1"/>
    </source>
</evidence>
<gene>
    <name evidence="12" type="ORF">GRI59_05805</name>
</gene>
<dbReference type="EMBL" id="WTYB01000001">
    <property type="protein sequence ID" value="MXP38127.1"/>
    <property type="molecule type" value="Genomic_DNA"/>
</dbReference>
<feature type="region of interest" description="Disordered" evidence="9">
    <location>
        <begin position="352"/>
        <end position="372"/>
    </location>
</feature>
<evidence type="ECO:0000256" key="5">
    <source>
        <dbReference type="ARBA" id="ARBA00022692"/>
    </source>
</evidence>
<feature type="transmembrane region" description="Helical" evidence="10">
    <location>
        <begin position="269"/>
        <end position="288"/>
    </location>
</feature>
<dbReference type="AlphaFoldDB" id="A0A6I4UKK9"/>
<reference evidence="12 13" key="1">
    <citation type="submission" date="2019-12" db="EMBL/GenBank/DDBJ databases">
        <title>Genomic-based taxomic classification of the family Erythrobacteraceae.</title>
        <authorList>
            <person name="Xu L."/>
        </authorList>
    </citation>
    <scope>NUCLEOTIDE SEQUENCE [LARGE SCALE GENOMIC DNA]</scope>
    <source>
        <strain evidence="12 13">JCM 10282</strain>
    </source>
</reference>
<dbReference type="Gene3D" id="3.90.550.10">
    <property type="entry name" value="Spore Coat Polysaccharide Biosynthesis Protein SpsA, Chain A"/>
    <property type="match status" value="1"/>
</dbReference>
<dbReference type="InterPro" id="IPR001173">
    <property type="entry name" value="Glyco_trans_2-like"/>
</dbReference>
<dbReference type="CDD" id="cd04187">
    <property type="entry name" value="DPM1_like_bac"/>
    <property type="match status" value="1"/>
</dbReference>
<feature type="compositionally biased region" description="Basic and acidic residues" evidence="9">
    <location>
        <begin position="363"/>
        <end position="372"/>
    </location>
</feature>
<evidence type="ECO:0000313" key="13">
    <source>
        <dbReference type="Proteomes" id="UP000430021"/>
    </source>
</evidence>
<dbReference type="InterPro" id="IPR050256">
    <property type="entry name" value="Glycosyltransferase_2"/>
</dbReference>
<evidence type="ECO:0000256" key="6">
    <source>
        <dbReference type="ARBA" id="ARBA00022989"/>
    </source>
</evidence>
<comment type="caution">
    <text evidence="12">The sequence shown here is derived from an EMBL/GenBank/DDBJ whole genome shotgun (WGS) entry which is preliminary data.</text>
</comment>